<feature type="region of interest" description="Disordered" evidence="1">
    <location>
        <begin position="297"/>
        <end position="316"/>
    </location>
</feature>
<evidence type="ECO:0000313" key="2">
    <source>
        <dbReference type="EMBL" id="MDP9806245.1"/>
    </source>
</evidence>
<dbReference type="RefSeq" id="WP_307682477.1">
    <property type="nucleotide sequence ID" value="NZ_JAUSQX010000001.1"/>
</dbReference>
<reference evidence="2 3" key="1">
    <citation type="submission" date="2023-07" db="EMBL/GenBank/DDBJ databases">
        <title>Sequencing the genomes of 1000 actinobacteria strains.</title>
        <authorList>
            <person name="Klenk H.-P."/>
        </authorList>
    </citation>
    <scope>NUCLEOTIDE SEQUENCE [LARGE SCALE GENOMIC DNA]</scope>
    <source>
        <strain evidence="2 3">DSM 17163</strain>
    </source>
</reference>
<sequence>MNEKDLFSVVYTGSSGKVALELERLADLVGVDFMRGKVPAVLTFDDAPDDGVVAYFNDMFAPYFPRGRARLRVSEDSADILELMAAVGATLRGRVIGVVGAHGGAGTTTIAAWLARQLARGSSAGLIDANPASVGIDHVIAMDAATGKRWADLAGDGAILAGRLATALPVWHNVHVVSADERGGIPNAALAVQVISALSQTQPWTIVDFAPTALVPQQAGDAGSAQPEGIIEWCDRLVLVTRSDAVSLAHARVRAKQVPGAVVAGVGMRSKAEAAHAAEIIGVDHVFPVRPMRAVRGDTDHGIAPGDRPRSTGEKDIREIRLHLQESVA</sequence>
<name>A0ABT9NFV9_9ACTO</name>
<evidence type="ECO:0000256" key="1">
    <source>
        <dbReference type="SAM" id="MobiDB-lite"/>
    </source>
</evidence>
<dbReference type="InterPro" id="IPR027417">
    <property type="entry name" value="P-loop_NTPase"/>
</dbReference>
<comment type="caution">
    <text evidence="2">The sequence shown here is derived from an EMBL/GenBank/DDBJ whole genome shotgun (WGS) entry which is preliminary data.</text>
</comment>
<gene>
    <name evidence="2" type="ORF">J2S70_000827</name>
</gene>
<dbReference type="SUPFAM" id="SSF52540">
    <property type="entry name" value="P-loop containing nucleoside triphosphate hydrolases"/>
    <property type="match status" value="1"/>
</dbReference>
<accession>A0ABT9NFV9</accession>
<proteinExistence type="predicted"/>
<dbReference type="Proteomes" id="UP001243212">
    <property type="component" value="Unassembled WGS sequence"/>
</dbReference>
<keyword evidence="3" id="KW-1185">Reference proteome</keyword>
<organism evidence="2 3">
    <name type="scientific">Trueperella bonasi</name>
    <dbReference type="NCBI Taxonomy" id="312286"/>
    <lineage>
        <taxon>Bacteria</taxon>
        <taxon>Bacillati</taxon>
        <taxon>Actinomycetota</taxon>
        <taxon>Actinomycetes</taxon>
        <taxon>Actinomycetales</taxon>
        <taxon>Actinomycetaceae</taxon>
        <taxon>Trueperella</taxon>
    </lineage>
</organism>
<dbReference type="EMBL" id="JAUSQX010000001">
    <property type="protein sequence ID" value="MDP9806245.1"/>
    <property type="molecule type" value="Genomic_DNA"/>
</dbReference>
<evidence type="ECO:0000313" key="3">
    <source>
        <dbReference type="Proteomes" id="UP001243212"/>
    </source>
</evidence>
<protein>
    <submittedName>
        <fullName evidence="2">Uncharacterized protein</fullName>
    </submittedName>
</protein>
<dbReference type="Gene3D" id="3.40.50.300">
    <property type="entry name" value="P-loop containing nucleotide triphosphate hydrolases"/>
    <property type="match status" value="1"/>
</dbReference>